<keyword evidence="7" id="KW-1185">Reference proteome</keyword>
<feature type="region of interest" description="Disordered" evidence="4">
    <location>
        <begin position="397"/>
        <end position="476"/>
    </location>
</feature>
<name>A0AAD9JVY9_9ANNE</name>
<dbReference type="Pfam" id="PF00250">
    <property type="entry name" value="Forkhead"/>
    <property type="match status" value="1"/>
</dbReference>
<evidence type="ECO:0000256" key="4">
    <source>
        <dbReference type="SAM" id="MobiDB-lite"/>
    </source>
</evidence>
<feature type="compositionally biased region" description="Basic and acidic residues" evidence="4">
    <location>
        <begin position="397"/>
        <end position="409"/>
    </location>
</feature>
<dbReference type="InterPro" id="IPR030456">
    <property type="entry name" value="TF_fork_head_CS_2"/>
</dbReference>
<dbReference type="PANTHER" id="PTHR11829:SF343">
    <property type="entry name" value="FORK-HEAD DOMAIN-CONTAINING PROTEIN"/>
    <property type="match status" value="1"/>
</dbReference>
<dbReference type="GO" id="GO:0000981">
    <property type="term" value="F:DNA-binding transcription factor activity, RNA polymerase II-specific"/>
    <property type="evidence" value="ECO:0007669"/>
    <property type="project" value="TreeGrafter"/>
</dbReference>
<protein>
    <recommendedName>
        <fullName evidence="5">Fork-head domain-containing protein</fullName>
    </recommendedName>
</protein>
<dbReference type="InterPro" id="IPR050211">
    <property type="entry name" value="FOX_domain-containing"/>
</dbReference>
<feature type="compositionally biased region" description="Basic and acidic residues" evidence="4">
    <location>
        <begin position="428"/>
        <end position="444"/>
    </location>
</feature>
<feature type="compositionally biased region" description="Polar residues" evidence="4">
    <location>
        <begin position="417"/>
        <end position="426"/>
    </location>
</feature>
<feature type="domain" description="Fork-head" evidence="5">
    <location>
        <begin position="104"/>
        <end position="196"/>
    </location>
</feature>
<dbReference type="GO" id="GO:0009653">
    <property type="term" value="P:anatomical structure morphogenesis"/>
    <property type="evidence" value="ECO:0007669"/>
    <property type="project" value="TreeGrafter"/>
</dbReference>
<dbReference type="Proteomes" id="UP001208570">
    <property type="component" value="Unassembled WGS sequence"/>
</dbReference>
<gene>
    <name evidence="6" type="ORF">LSH36_148g07022</name>
</gene>
<dbReference type="AlphaFoldDB" id="A0AAD9JVY9"/>
<sequence>MCTSNGFPNSLIPYGLKIQTPVAGLAAPYPVGLPPGAALELQRSQAAQLYDYGARIRLGIHYAAVAAAGHPGFNPYNPNPHDPFALMYAKHCDPRIRFLHEEPKPSHSYIGLIAMAILSAKENKMVLSDIYQWILDNYAYFRTRGPGWRNSIRHNLSLNDCFIKAGRSANGKGHYWAIHPANMDDFKKGDFRRRRAQRKVRKAMGLAVPDDEDSPSPPPPQSEQPAGQVHWASRVLGEEDGRDDRIQNELGRDESFEASNPERKSPSSTDDKRQREADNKDDVQNLAATYGGSLEQDSRKEAPPPPPKRRMFDVDSLLAPDPSSRVKDKPCPEIRTPVSMTYYGRPFPTSLPHPNLLPPPHLIQRDLIQNNIQIHNAIFNSAKRPYVVADVEDPDVSRPLEVDTSRDTDSENVDVASPSSPQNLSGQKEGRKDNPSGDNGKDNEITSASVGGDTRESPTRDGGRGEMAPLSAPTWLPVPMIPGSWKDHASAFRSTLPPGQRFLWGPFVSGSGQALAGTGLLRIPPTVPR</sequence>
<dbReference type="InterPro" id="IPR001766">
    <property type="entry name" value="Fork_head_dom"/>
</dbReference>
<dbReference type="Gene3D" id="1.10.10.10">
    <property type="entry name" value="Winged helix-like DNA-binding domain superfamily/Winged helix DNA-binding domain"/>
    <property type="match status" value="1"/>
</dbReference>
<reference evidence="6" key="1">
    <citation type="journal article" date="2023" name="Mol. Biol. Evol.">
        <title>Third-Generation Sequencing Reveals the Adaptive Role of the Epigenome in Three Deep-Sea Polychaetes.</title>
        <authorList>
            <person name="Perez M."/>
            <person name="Aroh O."/>
            <person name="Sun Y."/>
            <person name="Lan Y."/>
            <person name="Juniper S.K."/>
            <person name="Young C.R."/>
            <person name="Angers B."/>
            <person name="Qian P.Y."/>
        </authorList>
    </citation>
    <scope>NUCLEOTIDE SEQUENCE</scope>
    <source>
        <strain evidence="6">P08H-3</strain>
    </source>
</reference>
<evidence type="ECO:0000256" key="2">
    <source>
        <dbReference type="ARBA" id="ARBA00023242"/>
    </source>
</evidence>
<evidence type="ECO:0000256" key="1">
    <source>
        <dbReference type="ARBA" id="ARBA00023125"/>
    </source>
</evidence>
<dbReference type="SUPFAM" id="SSF46785">
    <property type="entry name" value="Winged helix' DNA-binding domain"/>
    <property type="match status" value="1"/>
</dbReference>
<evidence type="ECO:0000313" key="6">
    <source>
        <dbReference type="EMBL" id="KAK2159695.1"/>
    </source>
</evidence>
<comment type="caution">
    <text evidence="6">The sequence shown here is derived from an EMBL/GenBank/DDBJ whole genome shotgun (WGS) entry which is preliminary data.</text>
</comment>
<organism evidence="6 7">
    <name type="scientific">Paralvinella palmiformis</name>
    <dbReference type="NCBI Taxonomy" id="53620"/>
    <lineage>
        <taxon>Eukaryota</taxon>
        <taxon>Metazoa</taxon>
        <taxon>Spiralia</taxon>
        <taxon>Lophotrochozoa</taxon>
        <taxon>Annelida</taxon>
        <taxon>Polychaeta</taxon>
        <taxon>Sedentaria</taxon>
        <taxon>Canalipalpata</taxon>
        <taxon>Terebellida</taxon>
        <taxon>Terebelliformia</taxon>
        <taxon>Alvinellidae</taxon>
        <taxon>Paralvinella</taxon>
    </lineage>
</organism>
<dbReference type="SMART" id="SM00339">
    <property type="entry name" value="FH"/>
    <property type="match status" value="1"/>
</dbReference>
<dbReference type="PROSITE" id="PS50039">
    <property type="entry name" value="FORK_HEAD_3"/>
    <property type="match status" value="1"/>
</dbReference>
<feature type="compositionally biased region" description="Basic and acidic residues" evidence="4">
    <location>
        <begin position="236"/>
        <end position="283"/>
    </location>
</feature>
<dbReference type="GO" id="GO:0030154">
    <property type="term" value="P:cell differentiation"/>
    <property type="evidence" value="ECO:0007669"/>
    <property type="project" value="TreeGrafter"/>
</dbReference>
<dbReference type="InterPro" id="IPR047519">
    <property type="entry name" value="FH_FOXQ2-like"/>
</dbReference>
<dbReference type="FunFam" id="1.10.10.10:FF:000352">
    <property type="entry name" value="Forkhead box Q2"/>
    <property type="match status" value="1"/>
</dbReference>
<dbReference type="PRINTS" id="PR00053">
    <property type="entry name" value="FORKHEAD"/>
</dbReference>
<evidence type="ECO:0000313" key="7">
    <source>
        <dbReference type="Proteomes" id="UP001208570"/>
    </source>
</evidence>
<evidence type="ECO:0000259" key="5">
    <source>
        <dbReference type="PROSITE" id="PS50039"/>
    </source>
</evidence>
<dbReference type="PROSITE" id="PS00658">
    <property type="entry name" value="FORK_HEAD_2"/>
    <property type="match status" value="1"/>
</dbReference>
<dbReference type="GO" id="GO:0000978">
    <property type="term" value="F:RNA polymerase II cis-regulatory region sequence-specific DNA binding"/>
    <property type="evidence" value="ECO:0007669"/>
    <property type="project" value="TreeGrafter"/>
</dbReference>
<dbReference type="InterPro" id="IPR036388">
    <property type="entry name" value="WH-like_DNA-bd_sf"/>
</dbReference>
<evidence type="ECO:0000256" key="3">
    <source>
        <dbReference type="PROSITE-ProRule" id="PRU00089"/>
    </source>
</evidence>
<accession>A0AAD9JVY9</accession>
<feature type="region of interest" description="Disordered" evidence="4">
    <location>
        <begin position="197"/>
        <end position="333"/>
    </location>
</feature>
<comment type="subcellular location">
    <subcellularLocation>
        <location evidence="3">Nucleus</location>
    </subcellularLocation>
</comment>
<proteinExistence type="predicted"/>
<dbReference type="PANTHER" id="PTHR11829">
    <property type="entry name" value="FORKHEAD BOX PROTEIN"/>
    <property type="match status" value="1"/>
</dbReference>
<keyword evidence="1 3" id="KW-0238">DNA-binding</keyword>
<keyword evidence="2 3" id="KW-0539">Nucleus</keyword>
<feature type="compositionally biased region" description="Basic and acidic residues" evidence="4">
    <location>
        <begin position="453"/>
        <end position="464"/>
    </location>
</feature>
<dbReference type="CDD" id="cd20035">
    <property type="entry name" value="FH_FOXQ2-like"/>
    <property type="match status" value="1"/>
</dbReference>
<feature type="DNA-binding region" description="Fork-head" evidence="3">
    <location>
        <begin position="104"/>
        <end position="196"/>
    </location>
</feature>
<dbReference type="InterPro" id="IPR036390">
    <property type="entry name" value="WH_DNA-bd_sf"/>
</dbReference>
<dbReference type="GO" id="GO:0005634">
    <property type="term" value="C:nucleus"/>
    <property type="evidence" value="ECO:0007669"/>
    <property type="project" value="UniProtKB-SubCell"/>
</dbReference>
<dbReference type="EMBL" id="JAODUP010000148">
    <property type="protein sequence ID" value="KAK2159695.1"/>
    <property type="molecule type" value="Genomic_DNA"/>
</dbReference>